<comment type="caution">
    <text evidence="1">The sequence shown here is derived from an EMBL/GenBank/DDBJ whole genome shotgun (WGS) entry which is preliminary data.</text>
</comment>
<gene>
    <name evidence="1" type="ORF">BRYFOR_08915</name>
</gene>
<organism evidence="1 2">
    <name type="scientific">Marvinbryantia formatexigens DSM 14469</name>
    <dbReference type="NCBI Taxonomy" id="478749"/>
    <lineage>
        <taxon>Bacteria</taxon>
        <taxon>Bacillati</taxon>
        <taxon>Bacillota</taxon>
        <taxon>Clostridia</taxon>
        <taxon>Lachnospirales</taxon>
        <taxon>Lachnospiraceae</taxon>
        <taxon>Marvinbryantia</taxon>
    </lineage>
</organism>
<dbReference type="EMBL" id="ACCL02000021">
    <property type="protein sequence ID" value="EET59201.1"/>
    <property type="molecule type" value="Genomic_DNA"/>
</dbReference>
<proteinExistence type="predicted"/>
<evidence type="ECO:0000313" key="2">
    <source>
        <dbReference type="Proteomes" id="UP000005561"/>
    </source>
</evidence>
<reference evidence="1" key="1">
    <citation type="submission" date="2009-07" db="EMBL/GenBank/DDBJ databases">
        <authorList>
            <person name="Weinstock G."/>
            <person name="Sodergren E."/>
            <person name="Clifton S."/>
            <person name="Fulton L."/>
            <person name="Fulton B."/>
            <person name="Courtney L."/>
            <person name="Fronick C."/>
            <person name="Harrison M."/>
            <person name="Strong C."/>
            <person name="Farmer C."/>
            <person name="Delahaunty K."/>
            <person name="Markovic C."/>
            <person name="Hall O."/>
            <person name="Minx P."/>
            <person name="Tomlinson C."/>
            <person name="Mitreva M."/>
            <person name="Nelson J."/>
            <person name="Hou S."/>
            <person name="Wollam A."/>
            <person name="Pepin K.H."/>
            <person name="Johnson M."/>
            <person name="Bhonagiri V."/>
            <person name="Nash W.E."/>
            <person name="Warren W."/>
            <person name="Chinwalla A."/>
            <person name="Mardis E.R."/>
            <person name="Wilson R.K."/>
        </authorList>
    </citation>
    <scope>NUCLEOTIDE SEQUENCE [LARGE SCALE GENOMIC DNA]</scope>
    <source>
        <strain evidence="1">DSM 14469</strain>
    </source>
</reference>
<dbReference type="AlphaFoldDB" id="C6LJS8"/>
<keyword evidence="2" id="KW-1185">Reference proteome</keyword>
<sequence>MLAKRLECNDKLCYSKHKEEQPPTKWLTSRFGYKPTQTGQVQGRLIFIFACFSYLCRQAVLLRIYRMKSLGKSLRIQTFHTTSLLFQVREAPHPVTRLSASYIITYLYFVQLNSQNYHIKYMFLLSQTSN</sequence>
<name>C6LJS8_9FIRM</name>
<evidence type="ECO:0000313" key="1">
    <source>
        <dbReference type="EMBL" id="EET59201.1"/>
    </source>
</evidence>
<accession>C6LJS8</accession>
<protein>
    <submittedName>
        <fullName evidence="1">Uncharacterized protein</fullName>
    </submittedName>
</protein>
<dbReference type="Proteomes" id="UP000005561">
    <property type="component" value="Unassembled WGS sequence"/>
</dbReference>